<organism evidence="2 3">
    <name type="scientific">Acanthosepion pharaonis</name>
    <name type="common">Pharaoh cuttlefish</name>
    <name type="synonym">Sepia pharaonis</name>
    <dbReference type="NCBI Taxonomy" id="158019"/>
    <lineage>
        <taxon>Eukaryota</taxon>
        <taxon>Metazoa</taxon>
        <taxon>Spiralia</taxon>
        <taxon>Lophotrochozoa</taxon>
        <taxon>Mollusca</taxon>
        <taxon>Cephalopoda</taxon>
        <taxon>Coleoidea</taxon>
        <taxon>Decapodiformes</taxon>
        <taxon>Sepiida</taxon>
        <taxon>Sepiina</taxon>
        <taxon>Sepiidae</taxon>
        <taxon>Acanthosepion</taxon>
    </lineage>
</organism>
<evidence type="ECO:0000256" key="1">
    <source>
        <dbReference type="SAM" id="MobiDB-lite"/>
    </source>
</evidence>
<comment type="caution">
    <text evidence="2">The sequence shown here is derived from an EMBL/GenBank/DDBJ whole genome shotgun (WGS) entry which is preliminary data.</text>
</comment>
<evidence type="ECO:0000313" key="3">
    <source>
        <dbReference type="Proteomes" id="UP000597762"/>
    </source>
</evidence>
<accession>A0A812DC15</accession>
<feature type="compositionally biased region" description="Basic residues" evidence="1">
    <location>
        <begin position="242"/>
        <end position="252"/>
    </location>
</feature>
<dbReference type="Proteomes" id="UP000597762">
    <property type="component" value="Unassembled WGS sequence"/>
</dbReference>
<protein>
    <submittedName>
        <fullName evidence="2">Uncharacterized protein</fullName>
    </submittedName>
</protein>
<evidence type="ECO:0000313" key="2">
    <source>
        <dbReference type="EMBL" id="CAE1299873.1"/>
    </source>
</evidence>
<feature type="compositionally biased region" description="Low complexity" evidence="1">
    <location>
        <begin position="257"/>
        <end position="271"/>
    </location>
</feature>
<feature type="region of interest" description="Disordered" evidence="1">
    <location>
        <begin position="242"/>
        <end position="271"/>
    </location>
</feature>
<dbReference type="EMBL" id="CAHIKZ030003405">
    <property type="protein sequence ID" value="CAE1299873.1"/>
    <property type="molecule type" value="Genomic_DNA"/>
</dbReference>
<name>A0A812DC15_ACAPH</name>
<proteinExistence type="predicted"/>
<reference evidence="2" key="1">
    <citation type="submission" date="2021-01" db="EMBL/GenBank/DDBJ databases">
        <authorList>
            <person name="Li R."/>
            <person name="Bekaert M."/>
        </authorList>
    </citation>
    <scope>NUCLEOTIDE SEQUENCE</scope>
    <source>
        <strain evidence="2">Farmed</strain>
    </source>
</reference>
<sequence>MLHMVPPPFPPSRRRALLGGGNIFPLPHRYDVHSDGAYGKNLTHSSEAKSRSIISPSRSSISLCSDTEMAGVIAQFARPAWWHKVILPRRRRGSESRCGTPRTASALGAVTLQLGEFLQHLTLLVGRASDRHRYRRWPSNLLREAQRRSAAGVSSASHFTREKFELFPLGATGRQSSVIRKGRSLAIDTVSRPTSSSRSRRHWREAMIRSTAFTPCAGNAQQHLTRRARLCELGIDIERQHARRPHRRRRPLRAVDSRSASASRTGTADARASAADVAAAAAAGGIGDRAERRIIDAAQTETIIERRGAPDDIAVGGGIGADDHLGRLAAQARSRGADLYFGRVLPIVDRGLHIGHRAFDAGGVLFRGEALSSPTVGSSTLIDTRSAWTPASRTSSGSASGIVFRCQRQVHHLLRREARTADIGGLAIDAIMAVEDAAIGQQDLQQRDAAAIGRIGVADPHPLGRSDPLAVAAVAFGRARRGAGCVIFRGIGQIASFSRDKRNPRRSSTVQTI</sequence>
<dbReference type="AlphaFoldDB" id="A0A812DC15"/>
<keyword evidence="3" id="KW-1185">Reference proteome</keyword>
<gene>
    <name evidence="2" type="ORF">SPHA_53475</name>
</gene>